<protein>
    <submittedName>
        <fullName evidence="1">Uncharacterized protein</fullName>
    </submittedName>
</protein>
<reference evidence="1" key="1">
    <citation type="submission" date="2023-07" db="EMBL/GenBank/DDBJ databases">
        <authorList>
            <person name="Xia Y."/>
        </authorList>
    </citation>
    <scope>NUCLEOTIDE SEQUENCE</scope>
    <source>
        <strain evidence="1">F</strain>
    </source>
</reference>
<gene>
    <name evidence="1" type="ORF">MarFTMF_152</name>
</gene>
<dbReference type="EMBL" id="OR343188">
    <property type="protein sequence ID" value="WNL49668.1"/>
    <property type="molecule type" value="Genomic_DNA"/>
</dbReference>
<proteinExistence type="predicted"/>
<sequence length="59" mass="7048">MNNIFYTIKYIQKSERIFSCLGKRKKMECGKKGQKLLLEHIKDYETPIVKRLWGESPTQ</sequence>
<evidence type="ECO:0000313" key="1">
    <source>
        <dbReference type="EMBL" id="WNL49668.1"/>
    </source>
</evidence>
<accession>A0AA96EP57</accession>
<name>A0AA96EP57_9VIRU</name>
<organism evidence="1">
    <name type="scientific">Marseillevirus sp</name>
    <dbReference type="NCBI Taxonomy" id="2809551"/>
    <lineage>
        <taxon>Viruses</taxon>
        <taxon>Varidnaviria</taxon>
        <taxon>Bamfordvirae</taxon>
        <taxon>Nucleocytoviricota</taxon>
        <taxon>Megaviricetes</taxon>
        <taxon>Pimascovirales</taxon>
        <taxon>Pimascovirales incertae sedis</taxon>
        <taxon>Marseilleviridae</taxon>
        <taxon>Marseillevirus</taxon>
    </lineage>
</organism>